<dbReference type="InterPro" id="IPR029063">
    <property type="entry name" value="SAM-dependent_MTases_sf"/>
</dbReference>
<evidence type="ECO:0000313" key="3">
    <source>
        <dbReference type="Proteomes" id="UP000595437"/>
    </source>
</evidence>
<dbReference type="InterPro" id="IPR013216">
    <property type="entry name" value="Methyltransf_11"/>
</dbReference>
<dbReference type="AlphaFoldDB" id="A0A7T8JVF7"/>
<dbReference type="GO" id="GO:0008757">
    <property type="term" value="F:S-adenosylmethionine-dependent methyltransferase activity"/>
    <property type="evidence" value="ECO:0007669"/>
    <property type="project" value="InterPro"/>
</dbReference>
<protein>
    <recommendedName>
        <fullName evidence="1">Methyltransferase type 11 domain-containing protein</fullName>
    </recommendedName>
</protein>
<reference evidence="3" key="1">
    <citation type="submission" date="2021-01" db="EMBL/GenBank/DDBJ databases">
        <title>Caligus Genome Assembly.</title>
        <authorList>
            <person name="Gallardo-Escarate C."/>
        </authorList>
    </citation>
    <scope>NUCLEOTIDE SEQUENCE [LARGE SCALE GENOMIC DNA]</scope>
</reference>
<dbReference type="InterPro" id="IPR026669">
    <property type="entry name" value="Arsenite_MeTrfase-like"/>
</dbReference>
<dbReference type="CDD" id="cd02440">
    <property type="entry name" value="AdoMet_MTases"/>
    <property type="match status" value="1"/>
</dbReference>
<gene>
    <name evidence="2" type="ORF">FKW44_023896</name>
</gene>
<proteinExistence type="predicted"/>
<feature type="domain" description="Methyltransferase type 11" evidence="1">
    <location>
        <begin position="29"/>
        <end position="129"/>
    </location>
</feature>
<organism evidence="2 3">
    <name type="scientific">Caligus rogercresseyi</name>
    <name type="common">Sea louse</name>
    <dbReference type="NCBI Taxonomy" id="217165"/>
    <lineage>
        <taxon>Eukaryota</taxon>
        <taxon>Metazoa</taxon>
        <taxon>Ecdysozoa</taxon>
        <taxon>Arthropoda</taxon>
        <taxon>Crustacea</taxon>
        <taxon>Multicrustacea</taxon>
        <taxon>Hexanauplia</taxon>
        <taxon>Copepoda</taxon>
        <taxon>Siphonostomatoida</taxon>
        <taxon>Caligidae</taxon>
        <taxon>Caligus</taxon>
    </lineage>
</organism>
<evidence type="ECO:0000259" key="1">
    <source>
        <dbReference type="Pfam" id="PF08241"/>
    </source>
</evidence>
<dbReference type="Gene3D" id="3.40.50.150">
    <property type="entry name" value="Vaccinia Virus protein VP39"/>
    <property type="match status" value="1"/>
</dbReference>
<dbReference type="PANTHER" id="PTHR43675:SF1">
    <property type="entry name" value="RIKEN CDNA 2700097O09 GENE"/>
    <property type="match status" value="1"/>
</dbReference>
<feature type="non-terminal residue" evidence="2">
    <location>
        <position position="175"/>
    </location>
</feature>
<dbReference type="OrthoDB" id="15794at2759"/>
<dbReference type="SUPFAM" id="SSF53335">
    <property type="entry name" value="S-adenosyl-L-methionine-dependent methyltransferases"/>
    <property type="match status" value="1"/>
</dbReference>
<accession>A0A7T8JVF7</accession>
<dbReference type="Proteomes" id="UP000595437">
    <property type="component" value="Chromosome 18"/>
</dbReference>
<evidence type="ECO:0000313" key="2">
    <source>
        <dbReference type="EMBL" id="QQP35621.1"/>
    </source>
</evidence>
<keyword evidence="3" id="KW-1185">Reference proteome</keyword>
<name>A0A7T8JVF7_CALRO</name>
<dbReference type="PANTHER" id="PTHR43675">
    <property type="entry name" value="ARSENITE METHYLTRANSFERASE"/>
    <property type="match status" value="1"/>
</dbReference>
<sequence length="175" mass="19501">FITHSCSKDLLEYIFTGLLPQSLAGKTVLDVGSRLGAVLYGAYYFSNAQKIIGLEMNPDLCLLQETIIGKYGLGDRITVVQGELTTLPQVFDSADVIVLNNVFDWFMSPELQVKMWLFLRSVIKPGAIMVTLPSLKESLQKLPLNPALPMPYGMDDVEDEEAKVRMYQVIQQGPN</sequence>
<dbReference type="Pfam" id="PF08241">
    <property type="entry name" value="Methyltransf_11"/>
    <property type="match status" value="1"/>
</dbReference>
<dbReference type="EMBL" id="CP045907">
    <property type="protein sequence ID" value="QQP35621.1"/>
    <property type="molecule type" value="Genomic_DNA"/>
</dbReference>